<dbReference type="Gene3D" id="2.60.40.640">
    <property type="match status" value="1"/>
</dbReference>
<dbReference type="InterPro" id="IPR014756">
    <property type="entry name" value="Ig_E-set"/>
</dbReference>
<dbReference type="EMBL" id="BLAL01000244">
    <property type="protein sequence ID" value="GES95819.1"/>
    <property type="molecule type" value="Genomic_DNA"/>
</dbReference>
<dbReference type="InterPro" id="IPR014752">
    <property type="entry name" value="Arrestin-like_C"/>
</dbReference>
<dbReference type="Pfam" id="PF02752">
    <property type="entry name" value="Arrestin_C"/>
    <property type="match status" value="1"/>
</dbReference>
<protein>
    <submittedName>
        <fullName evidence="3">Arrestin Aly1</fullName>
    </submittedName>
</protein>
<dbReference type="Proteomes" id="UP000247702">
    <property type="component" value="Unassembled WGS sequence"/>
</dbReference>
<dbReference type="GO" id="GO:0031625">
    <property type="term" value="F:ubiquitin protein ligase binding"/>
    <property type="evidence" value="ECO:0007669"/>
    <property type="project" value="TreeGrafter"/>
</dbReference>
<accession>A0A2Z6S8V1</accession>
<proteinExistence type="predicted"/>
<name>A0A2Z6S8V1_9GLOM</name>
<dbReference type="Pfam" id="PF00339">
    <property type="entry name" value="Arrestin_N"/>
    <property type="match status" value="1"/>
</dbReference>
<dbReference type="SUPFAM" id="SSF81296">
    <property type="entry name" value="E set domains"/>
    <property type="match status" value="1"/>
</dbReference>
<dbReference type="GO" id="GO:0005829">
    <property type="term" value="C:cytosol"/>
    <property type="evidence" value="ECO:0007669"/>
    <property type="project" value="TreeGrafter"/>
</dbReference>
<dbReference type="PANTHER" id="PTHR11188:SF17">
    <property type="entry name" value="FI21816P1"/>
    <property type="match status" value="1"/>
</dbReference>
<dbReference type="AlphaFoldDB" id="A0A2Z6S8V1"/>
<dbReference type="SMART" id="SM01017">
    <property type="entry name" value="Arrestin_C"/>
    <property type="match status" value="1"/>
</dbReference>
<dbReference type="GO" id="GO:0005886">
    <property type="term" value="C:plasma membrane"/>
    <property type="evidence" value="ECO:0007669"/>
    <property type="project" value="TreeGrafter"/>
</dbReference>
<dbReference type="OrthoDB" id="2333384at2759"/>
<dbReference type="GO" id="GO:0030674">
    <property type="term" value="F:protein-macromolecule adaptor activity"/>
    <property type="evidence" value="ECO:0007669"/>
    <property type="project" value="TreeGrafter"/>
</dbReference>
<keyword evidence="4" id="KW-1185">Reference proteome</keyword>
<comment type="caution">
    <text evidence="2">The sequence shown here is derived from an EMBL/GenBank/DDBJ whole genome shotgun (WGS) entry which is preliminary data.</text>
</comment>
<feature type="domain" description="Arrestin C-terminal-like" evidence="1">
    <location>
        <begin position="215"/>
        <end position="354"/>
    </location>
</feature>
<dbReference type="EMBL" id="BEXD01003998">
    <property type="protein sequence ID" value="GBC05262.1"/>
    <property type="molecule type" value="Genomic_DNA"/>
</dbReference>
<organism evidence="2 4">
    <name type="scientific">Rhizophagus clarus</name>
    <dbReference type="NCBI Taxonomy" id="94130"/>
    <lineage>
        <taxon>Eukaryota</taxon>
        <taxon>Fungi</taxon>
        <taxon>Fungi incertae sedis</taxon>
        <taxon>Mucoromycota</taxon>
        <taxon>Glomeromycotina</taxon>
        <taxon>Glomeromycetes</taxon>
        <taxon>Glomerales</taxon>
        <taxon>Glomeraceae</taxon>
        <taxon>Rhizophagus</taxon>
    </lineage>
</organism>
<dbReference type="InterPro" id="IPR011021">
    <property type="entry name" value="Arrestin-like_N"/>
</dbReference>
<evidence type="ECO:0000313" key="4">
    <source>
        <dbReference type="Proteomes" id="UP000247702"/>
    </source>
</evidence>
<dbReference type="GO" id="GO:0070086">
    <property type="term" value="P:ubiquitin-dependent endocytosis"/>
    <property type="evidence" value="ECO:0007669"/>
    <property type="project" value="TreeGrafter"/>
</dbReference>
<evidence type="ECO:0000313" key="2">
    <source>
        <dbReference type="EMBL" id="GBC05262.1"/>
    </source>
</evidence>
<dbReference type="STRING" id="94130.A0A2Z6S8V1"/>
<sequence>MISTRLFGSNSNCTFDNYTPLNDIIQINLFDPVVIFRGSVNESVGSLLRGEIILTLDKPLKISYIECKFFGGTKIVRPNGVLGTINNYEERIISQNINLLSHPTSQSTTITPSSSSSLLPIKLFSKPLFSSSRDKKNYYIFSSGVHKLSFETLLPGSLPESVKSYSGSVEYKLKFKFDYITTFYSKTLSSDREVEIIRILSDYINYSGIELSRNYDQIMDFELSIPKKSYSFDETIPINIKIVPLIKQFKLYSVECFLLQKTTYMENDDDTETVKCSDYNNIFNFDANYKIYETTMNFELSKCNDIFTHHSVDTPLIRIKHELRFCLFINITNRRYGKSKLYVNVEINLLSRSVKNDDVSLPKYDDISFYCPCHPEYQRIAEFILGDSYNNGKSCNNLTCKFGNLASNNPPQYSKAIQ</sequence>
<dbReference type="InterPro" id="IPR011022">
    <property type="entry name" value="Arrestin_C-like"/>
</dbReference>
<evidence type="ECO:0000259" key="1">
    <source>
        <dbReference type="SMART" id="SM01017"/>
    </source>
</evidence>
<reference evidence="3" key="2">
    <citation type="submission" date="2019-10" db="EMBL/GenBank/DDBJ databases">
        <title>Conservation and host-specific expression of non-tandemly repeated heterogenous ribosome RNA gene in arbuscular mycorrhizal fungi.</title>
        <authorList>
            <person name="Maeda T."/>
            <person name="Kobayashi Y."/>
            <person name="Nakagawa T."/>
            <person name="Ezawa T."/>
            <person name="Yamaguchi K."/>
            <person name="Bino T."/>
            <person name="Nishimoto Y."/>
            <person name="Shigenobu S."/>
            <person name="Kawaguchi M."/>
        </authorList>
    </citation>
    <scope>NUCLEOTIDE SEQUENCE</scope>
    <source>
        <strain evidence="3">HR1</strain>
    </source>
</reference>
<evidence type="ECO:0000313" key="3">
    <source>
        <dbReference type="EMBL" id="GES95819.1"/>
    </source>
</evidence>
<reference evidence="2 4" key="1">
    <citation type="submission" date="2017-11" db="EMBL/GenBank/DDBJ databases">
        <title>The genome of Rhizophagus clarus HR1 reveals common genetic basis of auxotrophy among arbuscular mycorrhizal fungi.</title>
        <authorList>
            <person name="Kobayashi Y."/>
        </authorList>
    </citation>
    <scope>NUCLEOTIDE SEQUENCE [LARGE SCALE GENOMIC DNA]</scope>
    <source>
        <strain evidence="2 4">HR1</strain>
    </source>
</reference>
<dbReference type="PANTHER" id="PTHR11188">
    <property type="entry name" value="ARRESTIN DOMAIN CONTAINING PROTEIN"/>
    <property type="match status" value="1"/>
</dbReference>
<dbReference type="Proteomes" id="UP000615446">
    <property type="component" value="Unassembled WGS sequence"/>
</dbReference>
<dbReference type="InterPro" id="IPR050357">
    <property type="entry name" value="Arrestin_domain-protein"/>
</dbReference>
<gene>
    <name evidence="3" type="ORF">RCL2_002248300</name>
    <name evidence="2" type="ORF">RclHR1_06140004</name>
</gene>